<dbReference type="InterPro" id="IPR051010">
    <property type="entry name" value="BCAA_transport"/>
</dbReference>
<dbReference type="CDD" id="cd06330">
    <property type="entry name" value="PBP1_As_SBP-like"/>
    <property type="match status" value="1"/>
</dbReference>
<evidence type="ECO:0000256" key="4">
    <source>
        <dbReference type="ARBA" id="ARBA00022970"/>
    </source>
</evidence>
<evidence type="ECO:0000256" key="1">
    <source>
        <dbReference type="ARBA" id="ARBA00010062"/>
    </source>
</evidence>
<dbReference type="PRINTS" id="PR00337">
    <property type="entry name" value="LEUILEVALBP"/>
</dbReference>
<dbReference type="EMBL" id="JAOVZQ010000001">
    <property type="protein sequence ID" value="MCY0096807.1"/>
    <property type="molecule type" value="Genomic_DNA"/>
</dbReference>
<name>A0ABT3YLU8_9HYPH</name>
<proteinExistence type="inferred from homology"/>
<dbReference type="InterPro" id="IPR006311">
    <property type="entry name" value="TAT_signal"/>
</dbReference>
<keyword evidence="7" id="KW-1185">Reference proteome</keyword>
<keyword evidence="3" id="KW-0732">Signal</keyword>
<dbReference type="InterPro" id="IPR028081">
    <property type="entry name" value="Leu-bd"/>
</dbReference>
<sequence>MINNLTRRNVIKSLGAFGAAGALGSLARPSRADGNPIRLGLIAPLSGSQEVIGRYQLAGATIAVNQINQAGGVMGRPLELVTRDDKVAPAAGVAAAKDLSGNGVNLMLGVLSSGVALAISPTLQADNSVLVVSAASANELTHEQFSPNFFRTCDHAYSRQRALAKLVAEDSSDVADWMMISPQTAISQSNWDSFVDGMSEFYQAANKPLEIGDPIWTKYGATDYKNEIVQLMRSSAKGLYCGVYGGDAVTMFSQAAAYGLTKKFDVMVDPGSEFIIAQAMGKNTPEGLWSGFHWYYGAYEGHKINDDLYAAYVKETGDQHPAGYMGEAHASVLAYASAIQKAGSTDTEKVIAALEDLEFDTCKGMRKIRKEDHQAICDLNLVQFGPDDSEQGWKVTDYRVIKDDGLSEPAAPGQPIEFNFKKG</sequence>
<dbReference type="NCBIfam" id="TIGR01409">
    <property type="entry name" value="TAT_signal_seq"/>
    <property type="match status" value="1"/>
</dbReference>
<comment type="similarity">
    <text evidence="1">Belongs to the leucine-binding protein family.</text>
</comment>
<dbReference type="Gene3D" id="3.40.50.2300">
    <property type="match status" value="2"/>
</dbReference>
<dbReference type="InterPro" id="IPR019546">
    <property type="entry name" value="TAT_signal_bac_arc"/>
</dbReference>
<evidence type="ECO:0000259" key="5">
    <source>
        <dbReference type="Pfam" id="PF13458"/>
    </source>
</evidence>
<dbReference type="PROSITE" id="PS51318">
    <property type="entry name" value="TAT"/>
    <property type="match status" value="1"/>
</dbReference>
<dbReference type="RefSeq" id="WP_267614631.1">
    <property type="nucleotide sequence ID" value="NZ_JAOVZQ010000001.1"/>
</dbReference>
<dbReference type="InterPro" id="IPR000709">
    <property type="entry name" value="Leu_Ile_Val-bd"/>
</dbReference>
<reference evidence="6" key="1">
    <citation type="submission" date="2022-10" db="EMBL/GenBank/DDBJ databases">
        <title>Hoeflea sp. J2-29, isolated from marine algae.</title>
        <authorList>
            <person name="Kristyanto S."/>
            <person name="Kim J.M."/>
            <person name="Jeon C.O."/>
        </authorList>
    </citation>
    <scope>NUCLEOTIDE SEQUENCE</scope>
    <source>
        <strain evidence="6">J2-29</strain>
    </source>
</reference>
<evidence type="ECO:0000313" key="7">
    <source>
        <dbReference type="Proteomes" id="UP001081283"/>
    </source>
</evidence>
<evidence type="ECO:0000256" key="2">
    <source>
        <dbReference type="ARBA" id="ARBA00022448"/>
    </source>
</evidence>
<evidence type="ECO:0000313" key="6">
    <source>
        <dbReference type="EMBL" id="MCY0096807.1"/>
    </source>
</evidence>
<keyword evidence="4" id="KW-0029">Amino-acid transport</keyword>
<comment type="caution">
    <text evidence="6">The sequence shown here is derived from an EMBL/GenBank/DDBJ whole genome shotgun (WGS) entry which is preliminary data.</text>
</comment>
<gene>
    <name evidence="6" type="ORF">OEG82_22735</name>
</gene>
<protein>
    <submittedName>
        <fullName evidence="6">ABC transporter substrate-binding protein</fullName>
    </submittedName>
</protein>
<accession>A0ABT3YLU8</accession>
<evidence type="ECO:0000256" key="3">
    <source>
        <dbReference type="ARBA" id="ARBA00022729"/>
    </source>
</evidence>
<keyword evidence="2" id="KW-0813">Transport</keyword>
<dbReference type="InterPro" id="IPR028082">
    <property type="entry name" value="Peripla_BP_I"/>
</dbReference>
<dbReference type="Pfam" id="PF13458">
    <property type="entry name" value="Peripla_BP_6"/>
    <property type="match status" value="1"/>
</dbReference>
<dbReference type="PANTHER" id="PTHR30483">
    <property type="entry name" value="LEUCINE-SPECIFIC-BINDING PROTEIN"/>
    <property type="match status" value="1"/>
</dbReference>
<feature type="domain" description="Leucine-binding protein" evidence="5">
    <location>
        <begin position="36"/>
        <end position="385"/>
    </location>
</feature>
<organism evidence="6 7">
    <name type="scientific">Hoeflea ulvae</name>
    <dbReference type="NCBI Taxonomy" id="2983764"/>
    <lineage>
        <taxon>Bacteria</taxon>
        <taxon>Pseudomonadati</taxon>
        <taxon>Pseudomonadota</taxon>
        <taxon>Alphaproteobacteria</taxon>
        <taxon>Hyphomicrobiales</taxon>
        <taxon>Rhizobiaceae</taxon>
        <taxon>Hoeflea</taxon>
    </lineage>
</organism>
<dbReference type="Proteomes" id="UP001081283">
    <property type="component" value="Unassembled WGS sequence"/>
</dbReference>
<dbReference type="SUPFAM" id="SSF53822">
    <property type="entry name" value="Periplasmic binding protein-like I"/>
    <property type="match status" value="1"/>
</dbReference>